<dbReference type="EMBL" id="FNOV01000021">
    <property type="protein sequence ID" value="SDY95168.1"/>
    <property type="molecule type" value="Genomic_DNA"/>
</dbReference>
<feature type="signal peptide" evidence="2">
    <location>
        <begin position="1"/>
        <end position="24"/>
    </location>
</feature>
<accession>A0A1H3P268</accession>
<protein>
    <recommendedName>
        <fullName evidence="5">Lipoprotein</fullName>
    </recommendedName>
</protein>
<dbReference type="AlphaFoldDB" id="A0A1H3P268"/>
<evidence type="ECO:0000256" key="2">
    <source>
        <dbReference type="SAM" id="SignalP"/>
    </source>
</evidence>
<organism evidence="3 4">
    <name type="scientific">Hymenobacter psychrophilus</name>
    <dbReference type="NCBI Taxonomy" id="651662"/>
    <lineage>
        <taxon>Bacteria</taxon>
        <taxon>Pseudomonadati</taxon>
        <taxon>Bacteroidota</taxon>
        <taxon>Cytophagia</taxon>
        <taxon>Cytophagales</taxon>
        <taxon>Hymenobacteraceae</taxon>
        <taxon>Hymenobacter</taxon>
    </lineage>
</organism>
<keyword evidence="4" id="KW-1185">Reference proteome</keyword>
<reference evidence="4" key="1">
    <citation type="submission" date="2016-10" db="EMBL/GenBank/DDBJ databases">
        <authorList>
            <person name="Varghese N."/>
            <person name="Submissions S."/>
        </authorList>
    </citation>
    <scope>NUCLEOTIDE SEQUENCE [LARGE SCALE GENOMIC DNA]</scope>
    <source>
        <strain evidence="4">CGMCC 1.8975</strain>
    </source>
</reference>
<gene>
    <name evidence="3" type="ORF">SAMN04488069_1212</name>
</gene>
<dbReference type="PROSITE" id="PS51257">
    <property type="entry name" value="PROKAR_LIPOPROTEIN"/>
    <property type="match status" value="1"/>
</dbReference>
<keyword evidence="2" id="KW-0732">Signal</keyword>
<evidence type="ECO:0008006" key="5">
    <source>
        <dbReference type="Google" id="ProtNLM"/>
    </source>
</evidence>
<dbReference type="STRING" id="651662.SAMN04488069_1212"/>
<name>A0A1H3P268_9BACT</name>
<sequence>MRRVYSLFPLLLLAACASPTTPSAYPQNPAVSDAQGHPRDSTTFYFPAADSLHDKYLPKDK</sequence>
<dbReference type="Proteomes" id="UP000199249">
    <property type="component" value="Unassembled WGS sequence"/>
</dbReference>
<evidence type="ECO:0000256" key="1">
    <source>
        <dbReference type="SAM" id="MobiDB-lite"/>
    </source>
</evidence>
<evidence type="ECO:0000313" key="4">
    <source>
        <dbReference type="Proteomes" id="UP000199249"/>
    </source>
</evidence>
<feature type="compositionally biased region" description="Polar residues" evidence="1">
    <location>
        <begin position="21"/>
        <end position="30"/>
    </location>
</feature>
<dbReference type="RefSeq" id="WP_139255349.1">
    <property type="nucleotide sequence ID" value="NZ_FNOV01000021.1"/>
</dbReference>
<feature type="chain" id="PRO_5011433491" description="Lipoprotein" evidence="2">
    <location>
        <begin position="25"/>
        <end position="61"/>
    </location>
</feature>
<evidence type="ECO:0000313" key="3">
    <source>
        <dbReference type="EMBL" id="SDY95168.1"/>
    </source>
</evidence>
<feature type="region of interest" description="Disordered" evidence="1">
    <location>
        <begin position="21"/>
        <end position="41"/>
    </location>
</feature>
<proteinExistence type="predicted"/>